<feature type="region of interest" description="Disordered" evidence="1">
    <location>
        <begin position="354"/>
        <end position="395"/>
    </location>
</feature>
<dbReference type="Proteomes" id="UP000736787">
    <property type="component" value="Unassembled WGS sequence"/>
</dbReference>
<proteinExistence type="predicted"/>
<comment type="caution">
    <text evidence="2">The sequence shown here is derived from an EMBL/GenBank/DDBJ whole genome shotgun (WGS) entry which is preliminary data.</text>
</comment>
<feature type="compositionally biased region" description="Acidic residues" evidence="1">
    <location>
        <begin position="294"/>
        <end position="303"/>
    </location>
</feature>
<dbReference type="EMBL" id="RCMV01000531">
    <property type="protein sequence ID" value="KAG3215805.1"/>
    <property type="molecule type" value="Genomic_DNA"/>
</dbReference>
<feature type="region of interest" description="Disordered" evidence="1">
    <location>
        <begin position="21"/>
        <end position="75"/>
    </location>
</feature>
<feature type="region of interest" description="Disordered" evidence="1">
    <location>
        <begin position="536"/>
        <end position="571"/>
    </location>
</feature>
<dbReference type="VEuPathDB" id="FungiDB:PC110_g3531"/>
<evidence type="ECO:0000256" key="1">
    <source>
        <dbReference type="SAM" id="MobiDB-lite"/>
    </source>
</evidence>
<feature type="region of interest" description="Disordered" evidence="1">
    <location>
        <begin position="271"/>
        <end position="314"/>
    </location>
</feature>
<feature type="compositionally biased region" description="Acidic residues" evidence="1">
    <location>
        <begin position="365"/>
        <end position="376"/>
    </location>
</feature>
<dbReference type="EMBL" id="RCMK01000462">
    <property type="protein sequence ID" value="KAG2927387.1"/>
    <property type="molecule type" value="Genomic_DNA"/>
</dbReference>
<gene>
    <name evidence="2" type="ORF">PC117_g14617</name>
    <name evidence="3" type="ORF">PC129_g13324</name>
</gene>
<feature type="compositionally biased region" description="Polar residues" evidence="1">
    <location>
        <begin position="559"/>
        <end position="571"/>
    </location>
</feature>
<dbReference type="Proteomes" id="UP000760860">
    <property type="component" value="Unassembled WGS sequence"/>
</dbReference>
<evidence type="ECO:0000313" key="4">
    <source>
        <dbReference type="Proteomes" id="UP000736787"/>
    </source>
</evidence>
<sequence length="673" mass="74020">MSRLRQNWTSLAHMGIVSCGSSDAADGRWSPRHGKAKQSGLRQGRDGFPSGHRSRCRSRSHSQIPQRNQRSGPGREQQIMAFCAGREAQGWQDDDWEAEVDELEQEDALFGSLDEDELEQDEPMANLFSMEPGAIQLDMVERLSWDATSEASSDEEEGTSQLMLPALLPIQDKLTPTEGAQWNLISPCSETASPRPSVTATLSPLTRVSISSPVPQLRFFEPEHEPTDEQVKAAIEEEEEEEEEVAPFDPETCWSPDANSVLSSPATKVSANPFPTYQPTEPETSCMPANDIISDSDNEEEDQQSTAASLRPSLLPRVPSIAQWRRQKARTCSGAGSAGMPTALSLATFKARTRSLSRSRNHDGDDGDFSSDDEGYTPELHRRRASETEPVGASQWRRARHTSMNFTHHRLSVNVSMSPAMMTKRLQEAKSKLNSGLHLLRSGSTASTVTSEENYLDSPACEDIKSAPAGIYREPSIFSDAATSTSLVSAASAYSVEADTSKHHPTRQQQLRAGVFKAAGLFNAASAEAARKLTSRGFRAPHLPRHKAASETEDEDPELSTSCPASSLAPSRSSCTLTLTAEPWGKFLPSCHPGKRYRTWRRPTSSACPDSGLQRSISRTFLSISYCVCTLYNLLRWIHRGQRRLDPAIGAHHIHRGVQQTHGVAQNEVEILT</sequence>
<dbReference type="PROSITE" id="PS51257">
    <property type="entry name" value="PROKAR_LIPOPROTEIN"/>
    <property type="match status" value="1"/>
</dbReference>
<evidence type="ECO:0000313" key="2">
    <source>
        <dbReference type="EMBL" id="KAG2927387.1"/>
    </source>
</evidence>
<dbReference type="AlphaFoldDB" id="A0A8T1CT41"/>
<reference evidence="2" key="1">
    <citation type="submission" date="2018-10" db="EMBL/GenBank/DDBJ databases">
        <title>Effector identification in a new, highly contiguous assembly of the strawberry crown rot pathogen Phytophthora cactorum.</title>
        <authorList>
            <person name="Armitage A.D."/>
            <person name="Nellist C.F."/>
            <person name="Bates H."/>
            <person name="Vickerstaff R.J."/>
            <person name="Harrison R.J."/>
        </authorList>
    </citation>
    <scope>NUCLEOTIDE SEQUENCE</scope>
    <source>
        <strain evidence="2">4040</strain>
        <strain evidence="3">P421</strain>
    </source>
</reference>
<protein>
    <submittedName>
        <fullName evidence="2">Uncharacterized protein</fullName>
    </submittedName>
</protein>
<organism evidence="2 4">
    <name type="scientific">Phytophthora cactorum</name>
    <dbReference type="NCBI Taxonomy" id="29920"/>
    <lineage>
        <taxon>Eukaryota</taxon>
        <taxon>Sar</taxon>
        <taxon>Stramenopiles</taxon>
        <taxon>Oomycota</taxon>
        <taxon>Peronosporomycetes</taxon>
        <taxon>Peronosporales</taxon>
        <taxon>Peronosporaceae</taxon>
        <taxon>Phytophthora</taxon>
    </lineage>
</organism>
<evidence type="ECO:0000313" key="3">
    <source>
        <dbReference type="EMBL" id="KAG3215805.1"/>
    </source>
</evidence>
<accession>A0A8T1CT41</accession>
<name>A0A8T1CT41_9STRA</name>
<feature type="compositionally biased region" description="Polar residues" evidence="1">
    <location>
        <begin position="271"/>
        <end position="283"/>
    </location>
</feature>